<feature type="compositionally biased region" description="Pro residues" evidence="1">
    <location>
        <begin position="251"/>
        <end position="268"/>
    </location>
</feature>
<name>A0A0L0KPA6_9ACTN</name>
<dbReference type="PATRIC" id="fig|42234.21.peg.211"/>
<feature type="region of interest" description="Disordered" evidence="1">
    <location>
        <begin position="232"/>
        <end position="268"/>
    </location>
</feature>
<dbReference type="Proteomes" id="UP000037151">
    <property type="component" value="Unassembled WGS sequence"/>
</dbReference>
<protein>
    <submittedName>
        <fullName evidence="2">Uncharacterized protein</fullName>
    </submittedName>
</protein>
<accession>A0A0L0KPA6</accession>
<evidence type="ECO:0000313" key="2">
    <source>
        <dbReference type="EMBL" id="KND40042.1"/>
    </source>
</evidence>
<gene>
    <name evidence="2" type="ORF">IQ63_00995</name>
</gene>
<dbReference type="EMBL" id="JPPY01000009">
    <property type="protein sequence ID" value="KND40042.1"/>
    <property type="molecule type" value="Genomic_DNA"/>
</dbReference>
<reference evidence="3" key="1">
    <citation type="submission" date="2014-07" db="EMBL/GenBank/DDBJ databases">
        <title>Genome sequencing of plant-pathogenic Streptomyces species.</title>
        <authorList>
            <person name="Harrison J."/>
            <person name="Sapp M."/>
            <person name="Thwaites R."/>
            <person name="Studholme D.J."/>
        </authorList>
    </citation>
    <scope>NUCLEOTIDE SEQUENCE [LARGE SCALE GENOMIC DNA]</scope>
    <source>
        <strain evidence="3">NCPPB 4445</strain>
    </source>
</reference>
<dbReference type="RefSeq" id="WP_050368960.1">
    <property type="nucleotide sequence ID" value="NZ_KQ257795.1"/>
</dbReference>
<proteinExistence type="predicted"/>
<evidence type="ECO:0000313" key="3">
    <source>
        <dbReference type="Proteomes" id="UP000037151"/>
    </source>
</evidence>
<dbReference type="AlphaFoldDB" id="A0A0L0KPA6"/>
<sequence length="268" mass="29536">MLRLRLHSSLEPAADRRALILHDPDIDELVDPALPVWEALAGVTRLNLGEHATSAGRDLVTLLLALSAPHGDLPDLYRRCLESLVTFNTEPDSLRLHSAIARRLTGESERLPATFVNDTLKELAKPQSMEDETRIALLACACRQLTRPGADETLSTAITLLLRDPSVHLSVPTGFLTTLTTESALAVLYDTYRAPRPRTWLLRTAIHLGLHTWCKRLAARILREDSPDLLTPSEADYLHPLLTPQPSDPTSQPPTPPPPPPPIPPDPH</sequence>
<organism evidence="2 3">
    <name type="scientific">Streptomyces acidiscabies</name>
    <dbReference type="NCBI Taxonomy" id="42234"/>
    <lineage>
        <taxon>Bacteria</taxon>
        <taxon>Bacillati</taxon>
        <taxon>Actinomycetota</taxon>
        <taxon>Actinomycetes</taxon>
        <taxon>Kitasatosporales</taxon>
        <taxon>Streptomycetaceae</taxon>
        <taxon>Streptomyces</taxon>
    </lineage>
</organism>
<evidence type="ECO:0000256" key="1">
    <source>
        <dbReference type="SAM" id="MobiDB-lite"/>
    </source>
</evidence>
<comment type="caution">
    <text evidence="2">The sequence shown here is derived from an EMBL/GenBank/DDBJ whole genome shotgun (WGS) entry which is preliminary data.</text>
</comment>